<dbReference type="InterPro" id="IPR051802">
    <property type="entry name" value="YfhM-like"/>
</dbReference>
<evidence type="ECO:0000313" key="2">
    <source>
        <dbReference type="EMBL" id="CAF4710550.1"/>
    </source>
</evidence>
<sequence length="149" mass="16457">VDNAPAKKAEVCLIVVDEAILSLTDHKLQSLLEIFYPDRSQDITQFHSRTRCLLFDAQKIEQLKNEIKESLYLDECEGGGGGGGGGGGKRRGKFKSSAHDAEQKITVRSNFNPLACWTPSSVTDSSGRVSIEILWVETLDHRSRAESNH</sequence>
<comment type="caution">
    <text evidence="2">The sequence shown here is derived from an EMBL/GenBank/DDBJ whole genome shotgun (WGS) entry which is preliminary data.</text>
</comment>
<proteinExistence type="predicted"/>
<dbReference type="PANTHER" id="PTHR40094">
    <property type="entry name" value="ALPHA-2-MACROGLOBULIN HOMOLOG"/>
    <property type="match status" value="1"/>
</dbReference>
<accession>A0A821J030</accession>
<reference evidence="2" key="1">
    <citation type="submission" date="2021-02" db="EMBL/GenBank/DDBJ databases">
        <authorList>
            <person name="Nowell W R."/>
        </authorList>
    </citation>
    <scope>NUCLEOTIDE SEQUENCE</scope>
</reference>
<protein>
    <submittedName>
        <fullName evidence="2">Uncharacterized protein</fullName>
    </submittedName>
</protein>
<organism evidence="2 3">
    <name type="scientific">Rotaria socialis</name>
    <dbReference type="NCBI Taxonomy" id="392032"/>
    <lineage>
        <taxon>Eukaryota</taxon>
        <taxon>Metazoa</taxon>
        <taxon>Spiralia</taxon>
        <taxon>Gnathifera</taxon>
        <taxon>Rotifera</taxon>
        <taxon>Eurotatoria</taxon>
        <taxon>Bdelloidea</taxon>
        <taxon>Philodinida</taxon>
        <taxon>Philodinidae</taxon>
        <taxon>Rotaria</taxon>
    </lineage>
</organism>
<dbReference type="EMBL" id="CAJOBQ010011616">
    <property type="protein sequence ID" value="CAF4710550.1"/>
    <property type="molecule type" value="Genomic_DNA"/>
</dbReference>
<feature type="compositionally biased region" description="Gly residues" evidence="1">
    <location>
        <begin position="78"/>
        <end position="87"/>
    </location>
</feature>
<evidence type="ECO:0000256" key="1">
    <source>
        <dbReference type="SAM" id="MobiDB-lite"/>
    </source>
</evidence>
<evidence type="ECO:0000313" key="3">
    <source>
        <dbReference type="Proteomes" id="UP000663862"/>
    </source>
</evidence>
<feature type="region of interest" description="Disordered" evidence="1">
    <location>
        <begin position="78"/>
        <end position="99"/>
    </location>
</feature>
<dbReference type="PANTHER" id="PTHR40094:SF1">
    <property type="entry name" value="UBIQUITIN DOMAIN-CONTAINING PROTEIN"/>
    <property type="match status" value="1"/>
</dbReference>
<dbReference type="Proteomes" id="UP000663862">
    <property type="component" value="Unassembled WGS sequence"/>
</dbReference>
<gene>
    <name evidence="2" type="ORF">TSG867_LOCUS33708</name>
</gene>
<feature type="non-terminal residue" evidence="2">
    <location>
        <position position="1"/>
    </location>
</feature>
<dbReference type="AlphaFoldDB" id="A0A821J030"/>
<name>A0A821J030_9BILA</name>